<dbReference type="AlphaFoldDB" id="A0A2W5TAW0"/>
<reference evidence="1 2" key="1">
    <citation type="submission" date="2017-08" db="EMBL/GenBank/DDBJ databases">
        <title>Infants hospitalized years apart are colonized by the same room-sourced microbial strains.</title>
        <authorList>
            <person name="Brooks B."/>
            <person name="Olm M.R."/>
            <person name="Firek B.A."/>
            <person name="Baker R."/>
            <person name="Thomas B.C."/>
            <person name="Morowitz M.J."/>
            <person name="Banfield J.F."/>
        </authorList>
    </citation>
    <scope>NUCLEOTIDE SEQUENCE [LARGE SCALE GENOMIC DNA]</scope>
    <source>
        <strain evidence="1">S2_003_000_R2_14</strain>
    </source>
</reference>
<organism evidence="1 2">
    <name type="scientific">Archangium gephyra</name>
    <dbReference type="NCBI Taxonomy" id="48"/>
    <lineage>
        <taxon>Bacteria</taxon>
        <taxon>Pseudomonadati</taxon>
        <taxon>Myxococcota</taxon>
        <taxon>Myxococcia</taxon>
        <taxon>Myxococcales</taxon>
        <taxon>Cystobacterineae</taxon>
        <taxon>Archangiaceae</taxon>
        <taxon>Archangium</taxon>
    </lineage>
</organism>
<accession>A0A2W5TAW0</accession>
<name>A0A2W5TAW0_9BACT</name>
<sequence>MSNERHFAMLRSLAASNVRFAVFGGAGLMLHTQDRSRALPDSDVILAPGEVHTFVNWALPRGEVTVWGEPWHDDIVFAGKLYVRAKPDGLTLDAVFEDHEYDFEDLVRRAVIIDGLPVCPLHELQAMRARPRT</sequence>
<evidence type="ECO:0000313" key="2">
    <source>
        <dbReference type="Proteomes" id="UP000249061"/>
    </source>
</evidence>
<protein>
    <submittedName>
        <fullName evidence="1">Uncharacterized protein</fullName>
    </submittedName>
</protein>
<gene>
    <name evidence="1" type="ORF">DI536_20635</name>
</gene>
<dbReference type="Proteomes" id="UP000249061">
    <property type="component" value="Unassembled WGS sequence"/>
</dbReference>
<proteinExistence type="predicted"/>
<comment type="caution">
    <text evidence="1">The sequence shown here is derived from an EMBL/GenBank/DDBJ whole genome shotgun (WGS) entry which is preliminary data.</text>
</comment>
<evidence type="ECO:0000313" key="1">
    <source>
        <dbReference type="EMBL" id="PZR10233.1"/>
    </source>
</evidence>
<dbReference type="EMBL" id="QFQP01000018">
    <property type="protein sequence ID" value="PZR10233.1"/>
    <property type="molecule type" value="Genomic_DNA"/>
</dbReference>